<dbReference type="Proteomes" id="UP000234190">
    <property type="component" value="Unassembled WGS sequence"/>
</dbReference>
<keyword evidence="1 2" id="KW-0378">Hydrolase</keyword>
<feature type="active site" description="Proton acceptor" evidence="2">
    <location>
        <position position="132"/>
    </location>
</feature>
<gene>
    <name evidence="4" type="ORF">CR159_09245</name>
</gene>
<evidence type="ECO:0000256" key="2">
    <source>
        <dbReference type="HAMAP-Rule" id="MF_01940"/>
    </source>
</evidence>
<comment type="catalytic activity">
    <reaction evidence="2">
        <text>a 3'-end 2',3'-cyclophospho-ribonucleotide-RNA + H2O = a 3'-end 2'-phospho-ribonucleotide-RNA + H(+)</text>
        <dbReference type="Rhea" id="RHEA:11828"/>
        <dbReference type="Rhea" id="RHEA-COMP:10464"/>
        <dbReference type="Rhea" id="RHEA-COMP:17353"/>
        <dbReference type="ChEBI" id="CHEBI:15377"/>
        <dbReference type="ChEBI" id="CHEBI:15378"/>
        <dbReference type="ChEBI" id="CHEBI:83064"/>
        <dbReference type="ChEBI" id="CHEBI:173113"/>
        <dbReference type="EC" id="3.1.4.58"/>
    </reaction>
</comment>
<name>A0A2N4U575_9BURK</name>
<reference evidence="4 5" key="1">
    <citation type="submission" date="2017-10" db="EMBL/GenBank/DDBJ databases">
        <title>Two draft genome sequences of Pusillimonas sp. strains isolated from a nitrate- and radionuclide-contaminated groundwater in Russia.</title>
        <authorList>
            <person name="Grouzdev D.S."/>
            <person name="Tourova T.P."/>
            <person name="Goeva M.A."/>
            <person name="Babich T.L."/>
            <person name="Sokolova D.S."/>
            <person name="Abdullin R."/>
            <person name="Poltaraus A.B."/>
            <person name="Toshchakov S.V."/>
            <person name="Nazina T.N."/>
        </authorList>
    </citation>
    <scope>NUCLEOTIDE SEQUENCE [LARGE SCALE GENOMIC DNA]</scope>
    <source>
        <strain evidence="4 5">JR1/69-3-13</strain>
    </source>
</reference>
<comment type="caution">
    <text evidence="2">Lacks conserved residue(s) required for the propagation of feature annotation.</text>
</comment>
<dbReference type="EC" id="3.1.4.58" evidence="2"/>
<dbReference type="GO" id="GO:0008664">
    <property type="term" value="F:RNA 2',3'-cyclic 3'-phosphodiesterase activity"/>
    <property type="evidence" value="ECO:0007669"/>
    <property type="project" value="UniProtKB-EC"/>
</dbReference>
<keyword evidence="5" id="KW-1185">Reference proteome</keyword>
<evidence type="ECO:0000313" key="5">
    <source>
        <dbReference type="Proteomes" id="UP000234190"/>
    </source>
</evidence>
<dbReference type="SUPFAM" id="SSF55144">
    <property type="entry name" value="LigT-like"/>
    <property type="match status" value="1"/>
</dbReference>
<dbReference type="GO" id="GO:0004113">
    <property type="term" value="F:2',3'-cyclic-nucleotide 3'-phosphodiesterase activity"/>
    <property type="evidence" value="ECO:0007669"/>
    <property type="project" value="InterPro"/>
</dbReference>
<dbReference type="PANTHER" id="PTHR35561:SF1">
    <property type="entry name" value="RNA 2',3'-CYCLIC PHOSPHODIESTERASE"/>
    <property type="match status" value="1"/>
</dbReference>
<organism evidence="4 5">
    <name type="scientific">Pollutimonas subterranea</name>
    <dbReference type="NCBI Taxonomy" id="2045210"/>
    <lineage>
        <taxon>Bacteria</taxon>
        <taxon>Pseudomonadati</taxon>
        <taxon>Pseudomonadota</taxon>
        <taxon>Betaproteobacteria</taxon>
        <taxon>Burkholderiales</taxon>
        <taxon>Alcaligenaceae</taxon>
        <taxon>Pollutimonas</taxon>
    </lineage>
</organism>
<feature type="active site" description="Proton donor" evidence="2">
    <location>
        <position position="46"/>
    </location>
</feature>
<comment type="similarity">
    <text evidence="2">Belongs to the 2H phosphoesterase superfamily. ThpR family.</text>
</comment>
<evidence type="ECO:0000259" key="3">
    <source>
        <dbReference type="Pfam" id="PF02834"/>
    </source>
</evidence>
<comment type="caution">
    <text evidence="4">The sequence shown here is derived from an EMBL/GenBank/DDBJ whole genome shotgun (WGS) entry which is preliminary data.</text>
</comment>
<dbReference type="InterPro" id="IPR009097">
    <property type="entry name" value="Cyclic_Pdiesterase"/>
</dbReference>
<dbReference type="InterPro" id="IPR004175">
    <property type="entry name" value="RNA_CPDase"/>
</dbReference>
<dbReference type="Gene3D" id="3.90.1140.10">
    <property type="entry name" value="Cyclic phosphodiesterase"/>
    <property type="match status" value="1"/>
</dbReference>
<dbReference type="EMBL" id="PDNW01000006">
    <property type="protein sequence ID" value="PLC50180.1"/>
    <property type="molecule type" value="Genomic_DNA"/>
</dbReference>
<dbReference type="Pfam" id="PF02834">
    <property type="entry name" value="LigT_PEase"/>
    <property type="match status" value="1"/>
</dbReference>
<sequence length="186" mass="20528">MTMNQTSQRLFFGLWPSAATADEIMAWARDAHALCGGRMMQAEALHMTLAFLGNTPEDKVHELVQAAPGWTVPVGTLQLKRFGRFAGPRVVWAGPSSEDGERVPWLDDAYASLWSHLEGAGWERPASVFRPHVSLLRKAGPCELDVLSRPALSWTPEQCVLVASRPAEGGSRYEILVRLPIRHLAC</sequence>
<feature type="short sequence motif" description="HXTX 1" evidence="2">
    <location>
        <begin position="46"/>
        <end position="49"/>
    </location>
</feature>
<comment type="function">
    <text evidence="2">Hydrolyzes RNA 2',3'-cyclic phosphodiester to an RNA 2'-phosphomonoester.</text>
</comment>
<dbReference type="AlphaFoldDB" id="A0A2N4U575"/>
<evidence type="ECO:0000256" key="1">
    <source>
        <dbReference type="ARBA" id="ARBA00022801"/>
    </source>
</evidence>
<proteinExistence type="inferred from homology"/>
<dbReference type="HAMAP" id="MF_01940">
    <property type="entry name" value="RNA_CPDase"/>
    <property type="match status" value="1"/>
</dbReference>
<evidence type="ECO:0000313" key="4">
    <source>
        <dbReference type="EMBL" id="PLC50180.1"/>
    </source>
</evidence>
<protein>
    <recommendedName>
        <fullName evidence="2">RNA 2',3'-cyclic phosphodiesterase</fullName>
        <shortName evidence="2">RNA 2',3'-CPDase</shortName>
        <ecNumber evidence="2">3.1.4.58</ecNumber>
    </recommendedName>
</protein>
<feature type="domain" description="Phosphoesterase HXTX" evidence="3">
    <location>
        <begin position="15"/>
        <end position="92"/>
    </location>
</feature>
<dbReference type="InterPro" id="IPR014051">
    <property type="entry name" value="Phosphoesterase_HXTX"/>
</dbReference>
<accession>A0A2N4U575</accession>
<dbReference type="PANTHER" id="PTHR35561">
    <property type="entry name" value="RNA 2',3'-CYCLIC PHOSPHODIESTERASE"/>
    <property type="match status" value="1"/>
</dbReference>
<dbReference type="NCBIfam" id="TIGR02258">
    <property type="entry name" value="2_5_ligase"/>
    <property type="match status" value="1"/>
</dbReference>